<reference evidence="1" key="1">
    <citation type="submission" date="2023-10" db="EMBL/GenBank/DDBJ databases">
        <authorList>
            <person name="Hackl T."/>
        </authorList>
    </citation>
    <scope>NUCLEOTIDE SEQUENCE</scope>
</reference>
<comment type="caution">
    <text evidence="1">The sequence shown here is derived from an EMBL/GenBank/DDBJ whole genome shotgun (WGS) entry which is preliminary data.</text>
</comment>
<evidence type="ECO:0000313" key="1">
    <source>
        <dbReference type="EMBL" id="CAJ2500253.1"/>
    </source>
</evidence>
<keyword evidence="2" id="KW-1185">Reference proteome</keyword>
<protein>
    <submittedName>
        <fullName evidence="1">Uu.00g031060.m01.CDS01</fullName>
    </submittedName>
</protein>
<name>A0AAI8YD64_9PEZI</name>
<sequence>MAEAIVTLNLVCNVMQVISLTGKVIGLCRKSFKDGSLELGLALNTAYFTALLTSVQGDLCHFDPVCLNTDVRPANEQDSATQHARASLRSIAADLVRDTRELQAVLQTVVVTPSSGTRRRIVIAFNYKFSYKEKISALEKNIKTAQGVMETEFLTRICHFTKVQFTSTFAAIVSLLAVTAQATPAPRADSPEIAARANAKLNQYPNDDCKDNSGGNTPTYHASPPARKCYTIDTTSKSFYFGLGPLSQTWAYSEAGCNGLCKNLGGSGGCQGINVTVSEQFEKILSVMMDQTPLAV</sequence>
<dbReference type="AlphaFoldDB" id="A0AAI8YD64"/>
<gene>
    <name evidence="1" type="ORF">KHLLAP_LOCUS721</name>
</gene>
<organism evidence="1 2">
    <name type="scientific">Anthostomella pinea</name>
    <dbReference type="NCBI Taxonomy" id="933095"/>
    <lineage>
        <taxon>Eukaryota</taxon>
        <taxon>Fungi</taxon>
        <taxon>Dikarya</taxon>
        <taxon>Ascomycota</taxon>
        <taxon>Pezizomycotina</taxon>
        <taxon>Sordariomycetes</taxon>
        <taxon>Xylariomycetidae</taxon>
        <taxon>Xylariales</taxon>
        <taxon>Xylariaceae</taxon>
        <taxon>Anthostomella</taxon>
    </lineage>
</organism>
<dbReference type="EMBL" id="CAUWAG010000003">
    <property type="protein sequence ID" value="CAJ2500253.1"/>
    <property type="molecule type" value="Genomic_DNA"/>
</dbReference>
<proteinExistence type="predicted"/>
<dbReference type="Proteomes" id="UP001295740">
    <property type="component" value="Unassembled WGS sequence"/>
</dbReference>
<evidence type="ECO:0000313" key="2">
    <source>
        <dbReference type="Proteomes" id="UP001295740"/>
    </source>
</evidence>
<accession>A0AAI8YD64</accession>